<dbReference type="GO" id="GO:0006629">
    <property type="term" value="P:lipid metabolic process"/>
    <property type="evidence" value="ECO:0007669"/>
    <property type="project" value="UniProtKB-KW"/>
</dbReference>
<comment type="caution">
    <text evidence="14">The sequence shown here is derived from an EMBL/GenBank/DDBJ whole genome shotgun (WGS) entry which is preliminary data.</text>
</comment>
<keyword evidence="7 14" id="KW-0418">Kinase</keyword>
<dbReference type="SMART" id="SM00109">
    <property type="entry name" value="C1"/>
    <property type="match status" value="2"/>
</dbReference>
<dbReference type="InterPro" id="IPR002219">
    <property type="entry name" value="PKC_DAG/PE"/>
</dbReference>
<feature type="compositionally biased region" description="Basic residues" evidence="12">
    <location>
        <begin position="246"/>
        <end position="261"/>
    </location>
</feature>
<evidence type="ECO:0000256" key="2">
    <source>
        <dbReference type="ARBA" id="ARBA00009280"/>
    </source>
</evidence>
<dbReference type="EMBL" id="JAATJV010171100">
    <property type="protein sequence ID" value="MBZ3871626.1"/>
    <property type="molecule type" value="Genomic_DNA"/>
</dbReference>
<dbReference type="InterPro" id="IPR017438">
    <property type="entry name" value="ATP-NAD_kinase_N"/>
</dbReference>
<keyword evidence="4" id="KW-0808">Transferase</keyword>
<gene>
    <name evidence="14" type="ORF">SUZIE_113880</name>
</gene>
<evidence type="ECO:0000256" key="5">
    <source>
        <dbReference type="ARBA" id="ARBA00022737"/>
    </source>
</evidence>
<keyword evidence="8" id="KW-0067">ATP-binding</keyword>
<evidence type="ECO:0000259" key="13">
    <source>
        <dbReference type="PROSITE" id="PS50146"/>
    </source>
</evidence>
<dbReference type="GO" id="GO:0098978">
    <property type="term" value="C:glutamatergic synapse"/>
    <property type="evidence" value="ECO:0007669"/>
    <property type="project" value="TreeGrafter"/>
</dbReference>
<dbReference type="AlphaFoldDB" id="A0AA41MGW2"/>
<dbReference type="PROSITE" id="PS50146">
    <property type="entry name" value="DAGK"/>
    <property type="match status" value="1"/>
</dbReference>
<comment type="similarity">
    <text evidence="2">Belongs to the eukaryotic diacylglycerol kinase family.</text>
</comment>
<proteinExistence type="inferred from homology"/>
<dbReference type="SUPFAM" id="SSF111331">
    <property type="entry name" value="NAD kinase/diacylglycerol kinase-like"/>
    <property type="match status" value="1"/>
</dbReference>
<evidence type="ECO:0000256" key="11">
    <source>
        <dbReference type="ARBA" id="ARBA00023411"/>
    </source>
</evidence>
<dbReference type="CDD" id="cd20896">
    <property type="entry name" value="C1_DGKiota_rpt2"/>
    <property type="match status" value="1"/>
</dbReference>
<evidence type="ECO:0000256" key="9">
    <source>
        <dbReference type="ARBA" id="ARBA00023098"/>
    </source>
</evidence>
<dbReference type="InterPro" id="IPR016064">
    <property type="entry name" value="NAD/diacylglycerol_kinase_sf"/>
</dbReference>
<dbReference type="InterPro" id="IPR001206">
    <property type="entry name" value="Diacylglycerol_kinase_cat_dom"/>
</dbReference>
<dbReference type="SMART" id="SM00046">
    <property type="entry name" value="DAGKc"/>
    <property type="match status" value="1"/>
</dbReference>
<sequence>MRGNDENWKELFMTEFTENDGVAQKAEIPLEPQLSTIMDAVGAPPTTGKLNWVMFPPTTLLLGSPRLAASARPRGWTPEHRAGGNAAPGAVLQEYGTEENAVNGEHLWLETNASGDLCYLGEENCQVRFAKSALRRKCAVCKIVVHTACIEQLEKNFVRHHWVHRRRQEGKCKQCGKGFQQKFSFHSKEIVAISCSWCKQAFHNKVTCFMLHHIEEPCSLGAHAAVIVPPTWIIKVKKPQNSLKASNRKKKRTSFKRKASKRGTEQENKGRPFVIKPISSPLMKPLLVFVNPKSGGNQVRKGVLQLGLTQHPKDVVVIKTRLELYRKVPNLRILACGGDGTVGWILSILDELQLSPQPPVGVLPLGTGNDLARTLNWGGGYTDEPVSKILCQVEDGTIVQLDRWNLHVERNPDLPPEELEDGVCKLPLNVFNNYFSLGFDAHVTLEFHESRGEDNVPFPSPREEVSSRCFACSLLFAYHLRVCSVLQCCSISTFMMTLGASPDGKLLQVGP</sequence>
<name>A0AA41MGW2_SCICA</name>
<dbReference type="Gene3D" id="3.40.50.10330">
    <property type="entry name" value="Probable inorganic polyphosphate/atp-NAD kinase, domain 1"/>
    <property type="match status" value="1"/>
</dbReference>
<dbReference type="InterPro" id="IPR047487">
    <property type="entry name" value="C1_DGKiota_rpt2"/>
</dbReference>
<dbReference type="Pfam" id="PF00609">
    <property type="entry name" value="DAGK_acc"/>
    <property type="match status" value="1"/>
</dbReference>
<dbReference type="GO" id="GO:0004143">
    <property type="term" value="F:ATP-dependent diacylglycerol kinase activity"/>
    <property type="evidence" value="ECO:0007669"/>
    <property type="project" value="UniProtKB-EC"/>
</dbReference>
<keyword evidence="6" id="KW-0547">Nucleotide-binding</keyword>
<dbReference type="FunFam" id="3.40.50.10330:FF:000028">
    <property type="entry name" value="Diacylglycerol kinase"/>
    <property type="match status" value="1"/>
</dbReference>
<dbReference type="EC" id="2.7.1.107" evidence="3"/>
<dbReference type="Pfam" id="PF00130">
    <property type="entry name" value="C1_1"/>
    <property type="match status" value="1"/>
</dbReference>
<dbReference type="GO" id="GO:0005886">
    <property type="term" value="C:plasma membrane"/>
    <property type="evidence" value="ECO:0007669"/>
    <property type="project" value="TreeGrafter"/>
</dbReference>
<feature type="domain" description="DAGKc" evidence="13">
    <location>
        <begin position="281"/>
        <end position="411"/>
    </location>
</feature>
<evidence type="ECO:0000256" key="4">
    <source>
        <dbReference type="ARBA" id="ARBA00022679"/>
    </source>
</evidence>
<reference evidence="14" key="1">
    <citation type="submission" date="2020-03" db="EMBL/GenBank/DDBJ databases">
        <title>Studies in the Genomics of Life Span.</title>
        <authorList>
            <person name="Glass D."/>
        </authorList>
    </citation>
    <scope>NUCLEOTIDE SEQUENCE</scope>
    <source>
        <strain evidence="14">SUZIE</strain>
        <tissue evidence="14">Muscle</tissue>
    </source>
</reference>
<dbReference type="PANTHER" id="PTHR11255:SF92">
    <property type="entry name" value="DIACYLGLYCEROL KINASE IOTA"/>
    <property type="match status" value="1"/>
</dbReference>
<evidence type="ECO:0000256" key="12">
    <source>
        <dbReference type="SAM" id="MobiDB-lite"/>
    </source>
</evidence>
<evidence type="ECO:0000256" key="6">
    <source>
        <dbReference type="ARBA" id="ARBA00022741"/>
    </source>
</evidence>
<comment type="catalytic activity">
    <reaction evidence="10">
        <text>1,2-di-(9Z-octadecenoyl)-sn-glycerol + ATP = 1,2-di-(9Z-octadecenoyl)-sn-glycero-3-phosphate + ADP + H(+)</text>
        <dbReference type="Rhea" id="RHEA:40327"/>
        <dbReference type="ChEBI" id="CHEBI:15378"/>
        <dbReference type="ChEBI" id="CHEBI:30616"/>
        <dbReference type="ChEBI" id="CHEBI:52333"/>
        <dbReference type="ChEBI" id="CHEBI:74546"/>
        <dbReference type="ChEBI" id="CHEBI:456216"/>
    </reaction>
    <physiologicalReaction direction="left-to-right" evidence="10">
        <dbReference type="Rhea" id="RHEA:40328"/>
    </physiologicalReaction>
</comment>
<protein>
    <recommendedName>
        <fullName evidence="3">diacylglycerol kinase (ATP)</fullName>
        <ecNumber evidence="3">2.7.1.107</ecNumber>
    </recommendedName>
</protein>
<dbReference type="GO" id="GO:0005524">
    <property type="term" value="F:ATP binding"/>
    <property type="evidence" value="ECO:0007669"/>
    <property type="project" value="UniProtKB-KW"/>
</dbReference>
<dbReference type="InterPro" id="IPR037607">
    <property type="entry name" value="DGK"/>
</dbReference>
<evidence type="ECO:0000256" key="8">
    <source>
        <dbReference type="ARBA" id="ARBA00022840"/>
    </source>
</evidence>
<accession>A0AA41MGW2</accession>
<dbReference type="Gene3D" id="3.30.60.20">
    <property type="match status" value="1"/>
</dbReference>
<dbReference type="Proteomes" id="UP001166674">
    <property type="component" value="Unassembled WGS sequence"/>
</dbReference>
<evidence type="ECO:0000256" key="3">
    <source>
        <dbReference type="ARBA" id="ARBA00012133"/>
    </source>
</evidence>
<evidence type="ECO:0000256" key="1">
    <source>
        <dbReference type="ARBA" id="ARBA00005175"/>
    </source>
</evidence>
<comment type="catalytic activity">
    <reaction evidence="11">
        <text>a 1,2-diacyl-sn-glycerol + ATP = a 1,2-diacyl-sn-glycero-3-phosphate + ADP + H(+)</text>
        <dbReference type="Rhea" id="RHEA:10272"/>
        <dbReference type="ChEBI" id="CHEBI:15378"/>
        <dbReference type="ChEBI" id="CHEBI:17815"/>
        <dbReference type="ChEBI" id="CHEBI:30616"/>
        <dbReference type="ChEBI" id="CHEBI:58608"/>
        <dbReference type="ChEBI" id="CHEBI:456216"/>
        <dbReference type="EC" id="2.7.1.107"/>
    </reaction>
    <physiologicalReaction direction="left-to-right" evidence="11">
        <dbReference type="Rhea" id="RHEA:10273"/>
    </physiologicalReaction>
</comment>
<evidence type="ECO:0000313" key="14">
    <source>
        <dbReference type="EMBL" id="MBZ3871626.1"/>
    </source>
</evidence>
<dbReference type="Pfam" id="PF00781">
    <property type="entry name" value="DAGK_cat"/>
    <property type="match status" value="1"/>
</dbReference>
<evidence type="ECO:0000256" key="10">
    <source>
        <dbReference type="ARBA" id="ARBA00023371"/>
    </source>
</evidence>
<keyword evidence="5" id="KW-0677">Repeat</keyword>
<evidence type="ECO:0000313" key="15">
    <source>
        <dbReference type="Proteomes" id="UP001166674"/>
    </source>
</evidence>
<evidence type="ECO:0000256" key="7">
    <source>
        <dbReference type="ARBA" id="ARBA00022777"/>
    </source>
</evidence>
<dbReference type="GO" id="GO:0007200">
    <property type="term" value="P:phospholipase C-activating G protein-coupled receptor signaling pathway"/>
    <property type="evidence" value="ECO:0007669"/>
    <property type="project" value="InterPro"/>
</dbReference>
<feature type="region of interest" description="Disordered" evidence="12">
    <location>
        <begin position="239"/>
        <end position="270"/>
    </location>
</feature>
<comment type="pathway">
    <text evidence="1">Lipid metabolism; glycerolipid metabolism.</text>
</comment>
<dbReference type="PANTHER" id="PTHR11255">
    <property type="entry name" value="DIACYLGLYCEROL KINASE"/>
    <property type="match status" value="1"/>
</dbReference>
<keyword evidence="9" id="KW-0443">Lipid metabolism</keyword>
<dbReference type="InterPro" id="IPR000756">
    <property type="entry name" value="Diacylglycerol_kin_accessory"/>
</dbReference>
<keyword evidence="15" id="KW-1185">Reference proteome</keyword>
<organism evidence="14 15">
    <name type="scientific">Sciurus carolinensis</name>
    <name type="common">Eastern gray squirrel</name>
    <dbReference type="NCBI Taxonomy" id="30640"/>
    <lineage>
        <taxon>Eukaryota</taxon>
        <taxon>Metazoa</taxon>
        <taxon>Chordata</taxon>
        <taxon>Craniata</taxon>
        <taxon>Vertebrata</taxon>
        <taxon>Euteleostomi</taxon>
        <taxon>Mammalia</taxon>
        <taxon>Eutheria</taxon>
        <taxon>Euarchontoglires</taxon>
        <taxon>Glires</taxon>
        <taxon>Rodentia</taxon>
        <taxon>Sciuromorpha</taxon>
        <taxon>Sciuridae</taxon>
        <taxon>Sciurinae</taxon>
        <taxon>Sciurini</taxon>
        <taxon>Sciurus</taxon>
    </lineage>
</organism>